<sequence length="202" mass="21381">MATPVHLTQLGMSPLIPTSTKSTQVSALGIIPSRLTFISCSSRTQLKHERFTGKIMVTSVSGRLVGGRGPGVLERPGLGGGGGGTGVLERPGFDQSQFDATPSAEEGGEIGKVREKRGTGGGDMYKVLLLDHERHTESQVAAVLPKVVPSVTPEEARKCFHESRQTGAGLVTVTVKEHAEFYAQMMARSGLRSTIEPDGDLV</sequence>
<dbReference type="AlphaFoldDB" id="D5ACN0"/>
<protein>
    <recommendedName>
        <fullName evidence="1">Adaptor protein ClpS core domain-containing protein</fullName>
    </recommendedName>
</protein>
<dbReference type="InterPro" id="IPR003769">
    <property type="entry name" value="ClpS_core"/>
</dbReference>
<dbReference type="InterPro" id="IPR014719">
    <property type="entry name" value="Ribosomal_bL12_C/ClpS-like"/>
</dbReference>
<dbReference type="InterPro" id="IPR022935">
    <property type="entry name" value="ClpS"/>
</dbReference>
<dbReference type="SUPFAM" id="SSF54736">
    <property type="entry name" value="ClpS-like"/>
    <property type="match status" value="1"/>
</dbReference>
<dbReference type="GO" id="GO:0006508">
    <property type="term" value="P:proteolysis"/>
    <property type="evidence" value="ECO:0007669"/>
    <property type="project" value="InterPro"/>
</dbReference>
<proteinExistence type="evidence at transcript level"/>
<dbReference type="OMA" id="KHERFTG"/>
<dbReference type="PANTHER" id="PTHR33473:SF13">
    <property type="entry name" value="ATP-DEPENDENT CLP PROTEASE ADAPTER PROTEIN CLPS2, CHLOROPLASTIC"/>
    <property type="match status" value="1"/>
</dbReference>
<reference evidence="2" key="1">
    <citation type="submission" date="2010-04" db="EMBL/GenBank/DDBJ databases">
        <authorList>
            <person name="Reid K.E."/>
            <person name="Liao N."/>
            <person name="Chan S."/>
            <person name="Docking R."/>
            <person name="Taylor G."/>
            <person name="Moore R."/>
            <person name="Mayo M."/>
            <person name="Munro S."/>
            <person name="King J."/>
            <person name="Yanchuk A."/>
            <person name="Holt R."/>
            <person name="Jones S."/>
            <person name="Marra M."/>
            <person name="Ritland C.E."/>
            <person name="Ritland K."/>
            <person name="Bohlmann J."/>
        </authorList>
    </citation>
    <scope>NUCLEOTIDE SEQUENCE</scope>
    <source>
        <tissue evidence="2">Bud</tissue>
    </source>
</reference>
<name>D5ACN0_PICSI</name>
<dbReference type="GO" id="GO:0030163">
    <property type="term" value="P:protein catabolic process"/>
    <property type="evidence" value="ECO:0007669"/>
    <property type="project" value="InterPro"/>
</dbReference>
<accession>D5ACN0</accession>
<organism evidence="2">
    <name type="scientific">Picea sitchensis</name>
    <name type="common">Sitka spruce</name>
    <name type="synonym">Pinus sitchensis</name>
    <dbReference type="NCBI Taxonomy" id="3332"/>
    <lineage>
        <taxon>Eukaryota</taxon>
        <taxon>Viridiplantae</taxon>
        <taxon>Streptophyta</taxon>
        <taxon>Embryophyta</taxon>
        <taxon>Tracheophyta</taxon>
        <taxon>Spermatophyta</taxon>
        <taxon>Pinopsida</taxon>
        <taxon>Pinidae</taxon>
        <taxon>Conifers I</taxon>
        <taxon>Pinales</taxon>
        <taxon>Pinaceae</taxon>
        <taxon>Picea</taxon>
    </lineage>
</organism>
<evidence type="ECO:0000259" key="1">
    <source>
        <dbReference type="Pfam" id="PF02617"/>
    </source>
</evidence>
<dbReference type="PANTHER" id="PTHR33473">
    <property type="entry name" value="ATP-DEPENDENT CLP PROTEASE ADAPTER PROTEIN CLPS1, CHLOROPLASTIC"/>
    <property type="match status" value="1"/>
</dbReference>
<dbReference type="EMBL" id="BT124017">
    <property type="protein sequence ID" value="ADE77299.1"/>
    <property type="molecule type" value="mRNA"/>
</dbReference>
<evidence type="ECO:0000313" key="2">
    <source>
        <dbReference type="EMBL" id="ADE77299.1"/>
    </source>
</evidence>
<dbReference type="Gene3D" id="3.30.1390.10">
    <property type="match status" value="1"/>
</dbReference>
<feature type="domain" description="Adaptor protein ClpS core" evidence="1">
    <location>
        <begin position="123"/>
        <end position="188"/>
    </location>
</feature>
<dbReference type="Pfam" id="PF02617">
    <property type="entry name" value="ClpS"/>
    <property type="match status" value="1"/>
</dbReference>